<comment type="similarity">
    <text evidence="1">Belongs to the membrane fusion protein (MFP) (TC 8.A.1) family.</text>
</comment>
<dbReference type="GO" id="GO:0030288">
    <property type="term" value="C:outer membrane-bounded periplasmic space"/>
    <property type="evidence" value="ECO:0007669"/>
    <property type="project" value="TreeGrafter"/>
</dbReference>
<dbReference type="FunFam" id="2.40.30.170:FF:000010">
    <property type="entry name" value="Efflux RND transporter periplasmic adaptor subunit"/>
    <property type="match status" value="1"/>
</dbReference>
<dbReference type="InterPro" id="IPR058792">
    <property type="entry name" value="Beta-barrel_RND_2"/>
</dbReference>
<evidence type="ECO:0000259" key="3">
    <source>
        <dbReference type="Pfam" id="PF19335"/>
    </source>
</evidence>
<dbReference type="GO" id="GO:0060003">
    <property type="term" value="P:copper ion export"/>
    <property type="evidence" value="ECO:0007669"/>
    <property type="project" value="TreeGrafter"/>
</dbReference>
<gene>
    <name evidence="7" type="ORF">KARMA_2336</name>
</gene>
<dbReference type="InterPro" id="IPR051909">
    <property type="entry name" value="MFP_Cation_Efflux"/>
</dbReference>
<evidence type="ECO:0000259" key="4">
    <source>
        <dbReference type="Pfam" id="PF25919"/>
    </source>
</evidence>
<feature type="domain" description="Heavy metal binding" evidence="3">
    <location>
        <begin position="42"/>
        <end position="68"/>
    </location>
</feature>
<dbReference type="InterPro" id="IPR045800">
    <property type="entry name" value="HMBD"/>
</dbReference>
<reference evidence="8" key="1">
    <citation type="submission" date="2016-09" db="EMBL/GenBank/DDBJ databases">
        <authorList>
            <person name="Wibberg D."/>
        </authorList>
    </citation>
    <scope>NUCLEOTIDE SEQUENCE [LARGE SCALE GENOMIC DNA]</scope>
</reference>
<dbReference type="Proteomes" id="UP000184085">
    <property type="component" value="Unassembled WGS sequence"/>
</dbReference>
<dbReference type="EMBL" id="FMJB01000051">
    <property type="protein sequence ID" value="SCM68126.1"/>
    <property type="molecule type" value="Genomic_DNA"/>
</dbReference>
<evidence type="ECO:0000256" key="2">
    <source>
        <dbReference type="ARBA" id="ARBA00022448"/>
    </source>
</evidence>
<evidence type="ECO:0000259" key="5">
    <source>
        <dbReference type="Pfam" id="PF25954"/>
    </source>
</evidence>
<dbReference type="NCBIfam" id="TIGR01730">
    <property type="entry name" value="RND_mfp"/>
    <property type="match status" value="1"/>
</dbReference>
<organism evidence="7 8">
    <name type="scientific">Donghicola eburneus</name>
    <dbReference type="NCBI Taxonomy" id="393278"/>
    <lineage>
        <taxon>Bacteria</taxon>
        <taxon>Pseudomonadati</taxon>
        <taxon>Pseudomonadota</taxon>
        <taxon>Alphaproteobacteria</taxon>
        <taxon>Rhodobacterales</taxon>
        <taxon>Roseobacteraceae</taxon>
        <taxon>Donghicola</taxon>
    </lineage>
</organism>
<dbReference type="Gene3D" id="2.40.50.100">
    <property type="match status" value="1"/>
</dbReference>
<dbReference type="Gene3D" id="2.40.50.320">
    <property type="entry name" value="Copper binding periplasmic protein CusF"/>
    <property type="match status" value="4"/>
</dbReference>
<dbReference type="InterPro" id="IPR006143">
    <property type="entry name" value="RND_pump_MFP"/>
</dbReference>
<dbReference type="AlphaFoldDB" id="A0A1M4N4X9"/>
<dbReference type="Pfam" id="PF25919">
    <property type="entry name" value="BSH_CusB"/>
    <property type="match status" value="1"/>
</dbReference>
<dbReference type="InterPro" id="IPR021647">
    <property type="entry name" value="CusF_Ec"/>
</dbReference>
<sequence>MQGRYSALAILALGVGLGGGVAMERLYFSAPSVDSAGPAILYWVAPMDPNFRRDGPGKSPMGMDLVPVYEGDEPAGDPAEVRMDAAEINAIGVRTALATSDEISSQIRTVGFVDWNEHRTAHVHTRVEGWIERLDVRAVGDTVSKGDLLFELFSPEVGSATAELVRINESEPGTRIVEIAKNRLRSLGMGDAQIERISQTGQAERNIAIYAPQDGVVVALEAAEGMYLKPDVRALTLTDPTDIWLIAEVFERDLGRLSEGMRAEARFEHLPDTVFEGTVDYIYPELDLRTRTLPVRLVFDNADGTLRPGMFGTVLLEDTDRHLAVTVPSEAVIRTGRAERVILRTSEGRFAPRLVTTGLRDGFGAGGRTEIVQGLAAGEEVVSSAQFLIDSESVLNAGMMRMAPTDQAPAMATGVVVSMDAEARKMVLHHDSITELDWPAMQTSFALAKDVMLDGVTVGAEVKVTLHRGSDGELWIGSLTGDDGVAATGRGIASAVTPDGRLTMSHDPIPALGWGAMTMDMEVVNLDPNTVPLNVPVEFDLTKDADGMFAIAAVRAADAPAEPTADAPHTRQIEATGTITALNPETGMATISHGPLKAIGMPAMTMEFALVDGLDPATVPIGKEVPIVFEQGPDMSLKLAEATAPAPLIEAVGTINKIDPETGMATITHGPMKAIGMPGMTMDFAVSADLDPAALPIGQEAPLGFARQSDMSLVLEEVTVAPAAGNLGQ</sequence>
<name>A0A1M4N4X9_9RHOB</name>
<dbReference type="Pfam" id="PF11604">
    <property type="entry name" value="CusF_Ec"/>
    <property type="match status" value="4"/>
</dbReference>
<dbReference type="GO" id="GO:0016020">
    <property type="term" value="C:membrane"/>
    <property type="evidence" value="ECO:0007669"/>
    <property type="project" value="InterPro"/>
</dbReference>
<dbReference type="Pfam" id="PF25975">
    <property type="entry name" value="CzcB_C"/>
    <property type="match status" value="1"/>
</dbReference>
<dbReference type="Pfam" id="PF19335">
    <property type="entry name" value="HMBD"/>
    <property type="match status" value="1"/>
</dbReference>
<dbReference type="SUPFAM" id="SSF111369">
    <property type="entry name" value="HlyD-like secretion proteins"/>
    <property type="match status" value="1"/>
</dbReference>
<dbReference type="PANTHER" id="PTHR30097">
    <property type="entry name" value="CATION EFFLUX SYSTEM PROTEIN CUSB"/>
    <property type="match status" value="1"/>
</dbReference>
<evidence type="ECO:0000256" key="1">
    <source>
        <dbReference type="ARBA" id="ARBA00009477"/>
    </source>
</evidence>
<proteinExistence type="inferred from homology"/>
<accession>A0A1M4N4X9</accession>
<dbReference type="InterPro" id="IPR058790">
    <property type="entry name" value="BSH_CusB"/>
</dbReference>
<dbReference type="Gene3D" id="2.40.30.170">
    <property type="match status" value="1"/>
</dbReference>
<evidence type="ECO:0000313" key="7">
    <source>
        <dbReference type="EMBL" id="SCM68126.1"/>
    </source>
</evidence>
<keyword evidence="8" id="KW-1185">Reference proteome</keyword>
<dbReference type="Gene3D" id="2.40.420.20">
    <property type="match status" value="1"/>
</dbReference>
<dbReference type="InterPro" id="IPR042230">
    <property type="entry name" value="CusF_sf"/>
</dbReference>
<dbReference type="Pfam" id="PF25954">
    <property type="entry name" value="Beta-barrel_RND_2"/>
    <property type="match status" value="1"/>
</dbReference>
<protein>
    <submittedName>
        <fullName evidence="7">Putative Cation efflux system protein CusB</fullName>
    </submittedName>
</protein>
<dbReference type="RefSeq" id="WP_072706764.1">
    <property type="nucleotide sequence ID" value="NZ_FMJB01000051.1"/>
</dbReference>
<evidence type="ECO:0000313" key="8">
    <source>
        <dbReference type="Proteomes" id="UP000184085"/>
    </source>
</evidence>
<evidence type="ECO:0000259" key="6">
    <source>
        <dbReference type="Pfam" id="PF25975"/>
    </source>
</evidence>
<dbReference type="PANTHER" id="PTHR30097:SF15">
    <property type="entry name" value="CATION EFFLUX SYSTEM PROTEIN CUSB"/>
    <property type="match status" value="1"/>
</dbReference>
<dbReference type="InterPro" id="IPR058649">
    <property type="entry name" value="CzcB_C"/>
</dbReference>
<feature type="domain" description="CzcB-like C-terminal circularly permuted SH3-like" evidence="6">
    <location>
        <begin position="325"/>
        <end position="389"/>
    </location>
</feature>
<dbReference type="GO" id="GO:0015679">
    <property type="term" value="P:plasma membrane copper ion transport"/>
    <property type="evidence" value="ECO:0007669"/>
    <property type="project" value="TreeGrafter"/>
</dbReference>
<feature type="domain" description="CusB-like barrel-sandwich hybrid" evidence="4">
    <location>
        <begin position="121"/>
        <end position="231"/>
    </location>
</feature>
<feature type="domain" description="CusB-like beta-barrel" evidence="5">
    <location>
        <begin position="243"/>
        <end position="318"/>
    </location>
</feature>
<keyword evidence="2" id="KW-0813">Transport</keyword>
<dbReference type="GO" id="GO:0022857">
    <property type="term" value="F:transmembrane transporter activity"/>
    <property type="evidence" value="ECO:0007669"/>
    <property type="project" value="InterPro"/>
</dbReference>
<dbReference type="GO" id="GO:0046914">
    <property type="term" value="F:transition metal ion binding"/>
    <property type="evidence" value="ECO:0007669"/>
    <property type="project" value="TreeGrafter"/>
</dbReference>